<reference evidence="11 12" key="1">
    <citation type="submission" date="2020-12" db="EMBL/GenBank/DDBJ databases">
        <title>Vagococcus allomyrinae sp. nov. and Enterococcus lavae sp. nov., isolated from the larvae of Allomyrina dichotoma.</title>
        <authorList>
            <person name="Lee S.D."/>
        </authorList>
    </citation>
    <scope>NUCLEOTIDE SEQUENCE [LARGE SCALE GENOMIC DNA]</scope>
    <source>
        <strain evidence="11 12">BWM-S5</strain>
    </source>
</reference>
<dbReference type="EMBL" id="JAEDXU010000008">
    <property type="protein sequence ID" value="MBP1047480.1"/>
    <property type="molecule type" value="Genomic_DNA"/>
</dbReference>
<keyword evidence="9" id="KW-0378">Hydrolase</keyword>
<evidence type="ECO:0000256" key="3">
    <source>
        <dbReference type="ARBA" id="ARBA00010264"/>
    </source>
</evidence>
<dbReference type="Gene3D" id="1.20.910.10">
    <property type="entry name" value="Heme oxygenase-like"/>
    <property type="match status" value="1"/>
</dbReference>
<dbReference type="PANTHER" id="PTHR43198:SF2">
    <property type="entry name" value="SI:CH1073-67J19.1-RELATED"/>
    <property type="match status" value="1"/>
</dbReference>
<dbReference type="Proteomes" id="UP000673375">
    <property type="component" value="Unassembled WGS sequence"/>
</dbReference>
<feature type="domain" description="Thiaminase-2/PQQC" evidence="10">
    <location>
        <begin position="10"/>
        <end position="213"/>
    </location>
</feature>
<keyword evidence="7 9" id="KW-0784">Thiamine biosynthesis</keyword>
<dbReference type="PANTHER" id="PTHR43198">
    <property type="entry name" value="BIFUNCTIONAL TH2 PROTEIN"/>
    <property type="match status" value="1"/>
</dbReference>
<evidence type="ECO:0000256" key="9">
    <source>
        <dbReference type="RuleBase" id="RU363093"/>
    </source>
</evidence>
<sequence length="227" mass="26294">MSFTSEARTAAEELWEKSKKHAFIQELQAGTLSSDIFRYYLLQDRYYLEQFAKIHQKAADIAVREEEKQLFLAGVIGLEEAEIAVREGFFKELKISNEEIAMVPIAPTAYHYTTHMHSELSTGSTARTAAALLPCYWLYQEIGEQLIESGSSNPLYQRWIETYDSEGYREAVTRQKELTDRLAASATKTERQAMLQGFLISSYQEWKFWEMAYVQEKWEDSACIHII</sequence>
<comment type="function">
    <text evidence="9">Catalyzes an amino-pyrimidine hydrolysis reaction at the C5' of the pyrimidine moiety of thiamine compounds, a reaction that is part of a thiamine salvage pathway.</text>
</comment>
<evidence type="ECO:0000256" key="8">
    <source>
        <dbReference type="ARBA" id="ARBA00048337"/>
    </source>
</evidence>
<keyword evidence="12" id="KW-1185">Reference proteome</keyword>
<gene>
    <name evidence="11" type="primary">tenA</name>
    <name evidence="11" type="ORF">I6N96_14435</name>
</gene>
<evidence type="ECO:0000256" key="6">
    <source>
        <dbReference type="ARBA" id="ARBA00013647"/>
    </source>
</evidence>
<dbReference type="NCBIfam" id="TIGR04306">
    <property type="entry name" value="salvage_TenA"/>
    <property type="match status" value="1"/>
</dbReference>
<dbReference type="InterPro" id="IPR016084">
    <property type="entry name" value="Haem_Oase-like_multi-hlx"/>
</dbReference>
<protein>
    <recommendedName>
        <fullName evidence="6 9">Aminopyrimidine aminohydrolase</fullName>
        <ecNumber evidence="5 9">3.5.99.2</ecNumber>
    </recommendedName>
</protein>
<evidence type="ECO:0000256" key="5">
    <source>
        <dbReference type="ARBA" id="ARBA00012684"/>
    </source>
</evidence>
<name>A0ABS4CM27_9ENTE</name>
<organism evidence="11 12">
    <name type="scientific">Enterococcus larvae</name>
    <dbReference type="NCBI Taxonomy" id="2794352"/>
    <lineage>
        <taxon>Bacteria</taxon>
        <taxon>Bacillati</taxon>
        <taxon>Bacillota</taxon>
        <taxon>Bacilli</taxon>
        <taxon>Lactobacillales</taxon>
        <taxon>Enterococcaceae</taxon>
        <taxon>Enterococcus</taxon>
    </lineage>
</organism>
<evidence type="ECO:0000256" key="1">
    <source>
        <dbReference type="ARBA" id="ARBA00001881"/>
    </source>
</evidence>
<evidence type="ECO:0000259" key="10">
    <source>
        <dbReference type="Pfam" id="PF03070"/>
    </source>
</evidence>
<comment type="catalytic activity">
    <reaction evidence="1 9">
        <text>4-amino-5-aminomethyl-2-methylpyrimidine + H2O = 4-amino-5-hydroxymethyl-2-methylpyrimidine + NH4(+)</text>
        <dbReference type="Rhea" id="RHEA:31799"/>
        <dbReference type="ChEBI" id="CHEBI:15377"/>
        <dbReference type="ChEBI" id="CHEBI:16892"/>
        <dbReference type="ChEBI" id="CHEBI:28938"/>
        <dbReference type="ChEBI" id="CHEBI:63416"/>
        <dbReference type="EC" id="3.5.99.2"/>
    </reaction>
</comment>
<dbReference type="InterPro" id="IPR050967">
    <property type="entry name" value="Thiamine_Salvage_TenA"/>
</dbReference>
<comment type="subunit">
    <text evidence="4">Homotetramer.</text>
</comment>
<comment type="catalytic activity">
    <reaction evidence="8 9">
        <text>thiamine + H2O = 5-(2-hydroxyethyl)-4-methylthiazole + 4-amino-5-hydroxymethyl-2-methylpyrimidine + H(+)</text>
        <dbReference type="Rhea" id="RHEA:17509"/>
        <dbReference type="ChEBI" id="CHEBI:15377"/>
        <dbReference type="ChEBI" id="CHEBI:15378"/>
        <dbReference type="ChEBI" id="CHEBI:16892"/>
        <dbReference type="ChEBI" id="CHEBI:17957"/>
        <dbReference type="ChEBI" id="CHEBI:18385"/>
        <dbReference type="EC" id="3.5.99.2"/>
    </reaction>
</comment>
<proteinExistence type="inferred from homology"/>
<dbReference type="InterPro" id="IPR004305">
    <property type="entry name" value="Thiaminase-2/PQQC"/>
</dbReference>
<dbReference type="CDD" id="cd19364">
    <property type="entry name" value="TenA_C_BsTenA-like"/>
    <property type="match status" value="1"/>
</dbReference>
<comment type="pathway">
    <text evidence="2 9">Cofactor biosynthesis; thiamine diphosphate biosynthesis.</text>
</comment>
<evidence type="ECO:0000256" key="2">
    <source>
        <dbReference type="ARBA" id="ARBA00004948"/>
    </source>
</evidence>
<dbReference type="InterPro" id="IPR027574">
    <property type="entry name" value="Thiaminase_II"/>
</dbReference>
<dbReference type="EC" id="3.5.99.2" evidence="5 9"/>
<dbReference type="RefSeq" id="WP_209558263.1">
    <property type="nucleotide sequence ID" value="NZ_JAEDXU010000008.1"/>
</dbReference>
<comment type="similarity">
    <text evidence="3 9">Belongs to the TenA family.</text>
</comment>
<evidence type="ECO:0000313" key="11">
    <source>
        <dbReference type="EMBL" id="MBP1047480.1"/>
    </source>
</evidence>
<evidence type="ECO:0000256" key="4">
    <source>
        <dbReference type="ARBA" id="ARBA00011881"/>
    </source>
</evidence>
<accession>A0ABS4CM27</accession>
<evidence type="ECO:0000313" key="12">
    <source>
        <dbReference type="Proteomes" id="UP000673375"/>
    </source>
</evidence>
<dbReference type="SUPFAM" id="SSF48613">
    <property type="entry name" value="Heme oxygenase-like"/>
    <property type="match status" value="1"/>
</dbReference>
<evidence type="ECO:0000256" key="7">
    <source>
        <dbReference type="ARBA" id="ARBA00022977"/>
    </source>
</evidence>
<dbReference type="Pfam" id="PF03070">
    <property type="entry name" value="TENA_THI-4"/>
    <property type="match status" value="1"/>
</dbReference>
<comment type="caution">
    <text evidence="11">The sequence shown here is derived from an EMBL/GenBank/DDBJ whole genome shotgun (WGS) entry which is preliminary data.</text>
</comment>